<proteinExistence type="predicted"/>
<dbReference type="AlphaFoldDB" id="A0A7X1JAL9"/>
<gene>
    <name evidence="1" type="ORF">H4N64_37950</name>
</gene>
<organism evidence="1 2">
    <name type="scientific">Streptomyces cupreus</name>
    <dbReference type="NCBI Taxonomy" id="2759956"/>
    <lineage>
        <taxon>Bacteria</taxon>
        <taxon>Bacillati</taxon>
        <taxon>Actinomycetota</taxon>
        <taxon>Actinomycetes</taxon>
        <taxon>Kitasatosporales</taxon>
        <taxon>Streptomycetaceae</taxon>
        <taxon>Streptomyces</taxon>
    </lineage>
</organism>
<dbReference type="EMBL" id="JACMSF010000069">
    <property type="protein sequence ID" value="MBC2907201.1"/>
    <property type="molecule type" value="Genomic_DNA"/>
</dbReference>
<reference evidence="1 2" key="1">
    <citation type="submission" date="2020-08" db="EMBL/GenBank/DDBJ databases">
        <title>Streptomyces sp. PSKA01 genome sequencing and assembly.</title>
        <authorList>
            <person name="Mandal S."/>
            <person name="Maiti P.K."/>
            <person name="Das P."/>
        </authorList>
    </citation>
    <scope>NUCLEOTIDE SEQUENCE [LARGE SCALE GENOMIC DNA]</scope>
    <source>
        <strain evidence="1 2">PSKA01</strain>
    </source>
</reference>
<comment type="caution">
    <text evidence="1">The sequence shown here is derived from an EMBL/GenBank/DDBJ whole genome shotgun (WGS) entry which is preliminary data.</text>
</comment>
<keyword evidence="2" id="KW-1185">Reference proteome</keyword>
<sequence>MYFFRLSLIPSLTDSLLYRGEVDGTHEVYVVLNEEARTVLPCDAHGRPVGPYPGFPTLSAHLLGQRKREGRPPLVITRYFA</sequence>
<evidence type="ECO:0000313" key="1">
    <source>
        <dbReference type="EMBL" id="MBC2907201.1"/>
    </source>
</evidence>
<protein>
    <submittedName>
        <fullName evidence="1">Uncharacterized protein</fullName>
    </submittedName>
</protein>
<evidence type="ECO:0000313" key="2">
    <source>
        <dbReference type="Proteomes" id="UP000584670"/>
    </source>
</evidence>
<name>A0A7X1JAL9_9ACTN</name>
<dbReference type="RefSeq" id="WP_186287153.1">
    <property type="nucleotide sequence ID" value="NZ_JACMSF010000069.1"/>
</dbReference>
<dbReference type="Proteomes" id="UP000584670">
    <property type="component" value="Unassembled WGS sequence"/>
</dbReference>
<accession>A0A7X1JAL9</accession>